<evidence type="ECO:0000256" key="2">
    <source>
        <dbReference type="ARBA" id="ARBA00008520"/>
    </source>
</evidence>
<sequence>MTRSTFNDDLVEIAADELRAGRLARRDFLKVLGAAGLLPAVGAGLGTLPFGSSPAAAKAAELVLCNFGGDAVAGMGEAWGKPFTADTGIPVRVDGGSPLAGKIKAMVESGSVSWDICDGDGFLCNQLGKQGLLEEVDYGVVDKSLVRDGWAWPHGIANYTYSFVLAYRKDIFPDKPPTYADFFDTAKYPGKRTMWKYQMGAMEACLLGDGVKRDALYPADLDRAIAKARSLGDDVIYWESGASSQQMFLDGEVVMGNIWNTRASILERDTKGAVTWTWNDGVFCPSSFVIPKGNPAGSEAAQKFMASMLDPARQVKLLQLLGNGPSNPAASAMLPPELRRIDPGYADNVAVQAIRSEEWYEMNYDAAVERWIDGISG</sequence>
<dbReference type="PROSITE" id="PS51318">
    <property type="entry name" value="TAT"/>
    <property type="match status" value="1"/>
</dbReference>
<dbReference type="Proteomes" id="UP000321523">
    <property type="component" value="Unassembled WGS sequence"/>
</dbReference>
<dbReference type="EMBL" id="BJYZ01000019">
    <property type="protein sequence ID" value="GEO39971.1"/>
    <property type="molecule type" value="Genomic_DNA"/>
</dbReference>
<dbReference type="InterPro" id="IPR006311">
    <property type="entry name" value="TAT_signal"/>
</dbReference>
<dbReference type="PANTHER" id="PTHR30006:SF3">
    <property type="entry name" value="THIAMINE-BINDING PERIPLASMIC PROTEIN"/>
    <property type="match status" value="1"/>
</dbReference>
<evidence type="ECO:0000313" key="7">
    <source>
        <dbReference type="Proteomes" id="UP000321523"/>
    </source>
</evidence>
<comment type="similarity">
    <text evidence="2">Belongs to the bacterial solute-binding protein 1 family.</text>
</comment>
<dbReference type="Gene3D" id="3.40.190.10">
    <property type="entry name" value="Periplasmic binding protein-like II"/>
    <property type="match status" value="2"/>
</dbReference>
<comment type="caution">
    <text evidence="6">The sequence shown here is derived from an EMBL/GenBank/DDBJ whole genome shotgun (WGS) entry which is preliminary data.</text>
</comment>
<keyword evidence="7" id="KW-1185">Reference proteome</keyword>
<name>A0A512DU19_9PROT</name>
<evidence type="ECO:0000313" key="6">
    <source>
        <dbReference type="EMBL" id="GEO39971.1"/>
    </source>
</evidence>
<accession>A0A512DU19</accession>
<evidence type="ECO:0000256" key="1">
    <source>
        <dbReference type="ARBA" id="ARBA00004418"/>
    </source>
</evidence>
<dbReference type="GO" id="GO:0030288">
    <property type="term" value="C:outer membrane-bounded periplasmic space"/>
    <property type="evidence" value="ECO:0007669"/>
    <property type="project" value="TreeGrafter"/>
</dbReference>
<dbReference type="OrthoDB" id="9815444at2"/>
<dbReference type="GO" id="GO:0030975">
    <property type="term" value="F:thiamine binding"/>
    <property type="evidence" value="ECO:0007669"/>
    <property type="project" value="TreeGrafter"/>
</dbReference>
<reference evidence="6 7" key="1">
    <citation type="submission" date="2019-07" db="EMBL/GenBank/DDBJ databases">
        <title>Whole genome shotgun sequence of Skermanella aerolata NBRC 106429.</title>
        <authorList>
            <person name="Hosoyama A."/>
            <person name="Uohara A."/>
            <person name="Ohji S."/>
            <person name="Ichikawa N."/>
        </authorList>
    </citation>
    <scope>NUCLEOTIDE SEQUENCE [LARGE SCALE GENOMIC DNA]</scope>
    <source>
        <strain evidence="6 7">NBRC 106429</strain>
    </source>
</reference>
<dbReference type="RefSeq" id="WP_044433762.1">
    <property type="nucleotide sequence ID" value="NZ_BJYZ01000019.1"/>
</dbReference>
<dbReference type="CDD" id="cd13589">
    <property type="entry name" value="PBP2_polyamine_RpCGA009"/>
    <property type="match status" value="1"/>
</dbReference>
<proteinExistence type="inferred from homology"/>
<dbReference type="PANTHER" id="PTHR30006">
    <property type="entry name" value="THIAMINE-BINDING PERIPLASMIC PROTEIN-RELATED"/>
    <property type="match status" value="1"/>
</dbReference>
<dbReference type="AlphaFoldDB" id="A0A512DU19"/>
<comment type="subcellular location">
    <subcellularLocation>
        <location evidence="1">Periplasm</location>
    </subcellularLocation>
</comment>
<dbReference type="SUPFAM" id="SSF53850">
    <property type="entry name" value="Periplasmic binding protein-like II"/>
    <property type="match status" value="1"/>
</dbReference>
<keyword evidence="3" id="KW-0813">Transport</keyword>
<protein>
    <submittedName>
        <fullName evidence="6">Polyamine ABC transporter substrate-binding protein</fullName>
    </submittedName>
</protein>
<dbReference type="InterPro" id="IPR006059">
    <property type="entry name" value="SBP"/>
</dbReference>
<dbReference type="Pfam" id="PF13416">
    <property type="entry name" value="SBP_bac_8"/>
    <property type="match status" value="1"/>
</dbReference>
<evidence type="ECO:0000256" key="3">
    <source>
        <dbReference type="ARBA" id="ARBA00022448"/>
    </source>
</evidence>
<evidence type="ECO:0000256" key="5">
    <source>
        <dbReference type="ARBA" id="ARBA00022764"/>
    </source>
</evidence>
<dbReference type="GO" id="GO:0030976">
    <property type="term" value="F:thiamine pyrophosphate binding"/>
    <property type="evidence" value="ECO:0007669"/>
    <property type="project" value="TreeGrafter"/>
</dbReference>
<keyword evidence="5" id="KW-0574">Periplasm</keyword>
<gene>
    <name evidence="6" type="ORF">SAE02_41190</name>
</gene>
<organism evidence="6 7">
    <name type="scientific">Skermanella aerolata</name>
    <dbReference type="NCBI Taxonomy" id="393310"/>
    <lineage>
        <taxon>Bacteria</taxon>
        <taxon>Pseudomonadati</taxon>
        <taxon>Pseudomonadota</taxon>
        <taxon>Alphaproteobacteria</taxon>
        <taxon>Rhodospirillales</taxon>
        <taxon>Azospirillaceae</taxon>
        <taxon>Skermanella</taxon>
    </lineage>
</organism>
<keyword evidence="4" id="KW-0732">Signal</keyword>
<evidence type="ECO:0000256" key="4">
    <source>
        <dbReference type="ARBA" id="ARBA00022729"/>
    </source>
</evidence>
<dbReference type="GO" id="GO:0015888">
    <property type="term" value="P:thiamine transport"/>
    <property type="evidence" value="ECO:0007669"/>
    <property type="project" value="TreeGrafter"/>
</dbReference>